<feature type="domain" description="RRM" evidence="4">
    <location>
        <begin position="4"/>
        <end position="85"/>
    </location>
</feature>
<keyword evidence="6" id="KW-1185">Reference proteome</keyword>
<sequence length="646" mass="72662">MSGVRLYVGDLGGSVDEGALKAHLAKYGNVVQVSMKEKKDAEGIVMTRFAYVNIEAPNNQIQQCINSLNGHVWKGSRLKVERARESFMERLQRERAANNQNQLQNKQPQAIIPRQVSVKATQIEQSQISFKPQGSSQINQKGQGNKRPLINTEQKDTDGTVKKKKVYESSSDSSESDSSDDSSDEVRNGIPMFRGAASLLLDNENERKENKFSSLNEKKYHNEKDNFKFKNKEKFIRQGDSGLFKDSMVKSKDKVEEDLLSNFKSFSSVWGDTDDEGDDDEGDSGDEDENYDDDAISETGKEESKVEQKEKGQYKDSGSISEEPGFFIDLHPAKVSSLQSGVVHNKSRSATANVDIEDDALGDVETERQAQLDILSNILGKPISVTEHKTDDKKGQHMKRYDPTLPEHKQYEVSREQQKPQQSNSQESAKTNLSKKEILTDSVDHKPLGQDKYIKVSQNLNFKEKSEGFSLLSMFSQKKTESSGESEEEDEEDMEESTESITSSQFPVESGPISKVKTKFFLRENDAVIGEGIQWLSQSLTQEVCDEFDKIRPDLVQVYKTRMVRAKRDAKSSRGRGRGRGRVREPLKDRQQSKPNQNKNDVKENNGVVKGVQFNSKRKFEGRGRGRGRGLGRGRGRGRGLIQGKG</sequence>
<feature type="region of interest" description="Disordered" evidence="3">
    <location>
        <begin position="565"/>
        <end position="646"/>
    </location>
</feature>
<feature type="region of interest" description="Disordered" evidence="3">
    <location>
        <begin position="129"/>
        <end position="217"/>
    </location>
</feature>
<dbReference type="PANTHER" id="PTHR48029:SF1">
    <property type="entry name" value="NUCLEOLAR PROTEIN 8"/>
    <property type="match status" value="1"/>
</dbReference>
<name>A0AAV2R1A2_MEGNR</name>
<dbReference type="InterPro" id="IPR000504">
    <property type="entry name" value="RRM_dom"/>
</dbReference>
<feature type="compositionally biased region" description="Basic and acidic residues" evidence="3">
    <location>
        <begin position="204"/>
        <end position="217"/>
    </location>
</feature>
<feature type="non-terminal residue" evidence="5">
    <location>
        <position position="646"/>
    </location>
</feature>
<evidence type="ECO:0000259" key="4">
    <source>
        <dbReference type="PROSITE" id="PS50102"/>
    </source>
</evidence>
<proteinExistence type="predicted"/>
<feature type="compositionally biased region" description="Basic and acidic residues" evidence="3">
    <location>
        <begin position="582"/>
        <end position="592"/>
    </location>
</feature>
<dbReference type="Pfam" id="PF00076">
    <property type="entry name" value="RRM_1"/>
    <property type="match status" value="1"/>
</dbReference>
<dbReference type="InterPro" id="IPR012677">
    <property type="entry name" value="Nucleotide-bd_a/b_plait_sf"/>
</dbReference>
<feature type="compositionally biased region" description="Basic and acidic residues" evidence="3">
    <location>
        <begin position="434"/>
        <end position="450"/>
    </location>
</feature>
<feature type="compositionally biased region" description="Basic and acidic residues" evidence="3">
    <location>
        <begin position="299"/>
        <end position="314"/>
    </location>
</feature>
<evidence type="ECO:0000256" key="1">
    <source>
        <dbReference type="ARBA" id="ARBA00022884"/>
    </source>
</evidence>
<keyword evidence="1 2" id="KW-0694">RNA-binding</keyword>
<dbReference type="InterPro" id="IPR035979">
    <property type="entry name" value="RBD_domain_sf"/>
</dbReference>
<feature type="compositionally biased region" description="Basic residues" evidence="3">
    <location>
        <begin position="625"/>
        <end position="638"/>
    </location>
</feature>
<dbReference type="EMBL" id="CAXKWB010012959">
    <property type="protein sequence ID" value="CAL4106097.1"/>
    <property type="molecule type" value="Genomic_DNA"/>
</dbReference>
<feature type="compositionally biased region" description="Acidic residues" evidence="3">
    <location>
        <begin position="484"/>
        <end position="498"/>
    </location>
</feature>
<feature type="compositionally biased region" description="Basic and acidic residues" evidence="3">
    <location>
        <begin position="386"/>
        <end position="418"/>
    </location>
</feature>
<reference evidence="5 6" key="1">
    <citation type="submission" date="2024-05" db="EMBL/GenBank/DDBJ databases">
        <authorList>
            <person name="Wallberg A."/>
        </authorList>
    </citation>
    <scope>NUCLEOTIDE SEQUENCE [LARGE SCALE GENOMIC DNA]</scope>
</reference>
<protein>
    <recommendedName>
        <fullName evidence="4">RRM domain-containing protein</fullName>
    </recommendedName>
</protein>
<feature type="region of interest" description="Disordered" evidence="3">
    <location>
        <begin position="267"/>
        <end position="325"/>
    </location>
</feature>
<dbReference type="PANTHER" id="PTHR48029">
    <property type="entry name" value="NUCLEOLAR PROTEIN 8"/>
    <property type="match status" value="1"/>
</dbReference>
<feature type="region of interest" description="Disordered" evidence="3">
    <location>
        <begin position="379"/>
        <end position="450"/>
    </location>
</feature>
<feature type="region of interest" description="Disordered" evidence="3">
    <location>
        <begin position="473"/>
        <end position="510"/>
    </location>
</feature>
<feature type="compositionally biased region" description="Polar residues" evidence="3">
    <location>
        <begin position="129"/>
        <end position="143"/>
    </location>
</feature>
<gene>
    <name evidence="5" type="ORF">MNOR_LOCUS18255</name>
</gene>
<evidence type="ECO:0000256" key="2">
    <source>
        <dbReference type="PROSITE-ProRule" id="PRU00176"/>
    </source>
</evidence>
<comment type="caution">
    <text evidence="5">The sequence shown here is derived from an EMBL/GenBank/DDBJ whole genome shotgun (WGS) entry which is preliminary data.</text>
</comment>
<dbReference type="GO" id="GO:0003723">
    <property type="term" value="F:RNA binding"/>
    <property type="evidence" value="ECO:0007669"/>
    <property type="project" value="UniProtKB-UniRule"/>
</dbReference>
<evidence type="ECO:0000313" key="6">
    <source>
        <dbReference type="Proteomes" id="UP001497623"/>
    </source>
</evidence>
<dbReference type="PROSITE" id="PS50102">
    <property type="entry name" value="RRM"/>
    <property type="match status" value="1"/>
</dbReference>
<dbReference type="Gene3D" id="3.30.70.330">
    <property type="match status" value="1"/>
</dbReference>
<dbReference type="SUPFAM" id="SSF54928">
    <property type="entry name" value="RNA-binding domain, RBD"/>
    <property type="match status" value="1"/>
</dbReference>
<dbReference type="SMART" id="SM00360">
    <property type="entry name" value="RRM"/>
    <property type="match status" value="1"/>
</dbReference>
<feature type="compositionally biased region" description="Polar residues" evidence="3">
    <location>
        <begin position="419"/>
        <end position="432"/>
    </location>
</feature>
<dbReference type="Proteomes" id="UP001497623">
    <property type="component" value="Unassembled WGS sequence"/>
</dbReference>
<dbReference type="AlphaFoldDB" id="A0AAV2R1A2"/>
<feature type="compositionally biased region" description="Acidic residues" evidence="3">
    <location>
        <begin position="272"/>
        <end position="296"/>
    </location>
</feature>
<feature type="compositionally biased region" description="Acidic residues" evidence="3">
    <location>
        <begin position="174"/>
        <end position="183"/>
    </location>
</feature>
<accession>A0AAV2R1A2</accession>
<organism evidence="5 6">
    <name type="scientific">Meganyctiphanes norvegica</name>
    <name type="common">Northern krill</name>
    <name type="synonym">Thysanopoda norvegica</name>
    <dbReference type="NCBI Taxonomy" id="48144"/>
    <lineage>
        <taxon>Eukaryota</taxon>
        <taxon>Metazoa</taxon>
        <taxon>Ecdysozoa</taxon>
        <taxon>Arthropoda</taxon>
        <taxon>Crustacea</taxon>
        <taxon>Multicrustacea</taxon>
        <taxon>Malacostraca</taxon>
        <taxon>Eumalacostraca</taxon>
        <taxon>Eucarida</taxon>
        <taxon>Euphausiacea</taxon>
        <taxon>Euphausiidae</taxon>
        <taxon>Meganyctiphanes</taxon>
    </lineage>
</organism>
<evidence type="ECO:0000256" key="3">
    <source>
        <dbReference type="SAM" id="MobiDB-lite"/>
    </source>
</evidence>
<evidence type="ECO:0000313" key="5">
    <source>
        <dbReference type="EMBL" id="CAL4106097.1"/>
    </source>
</evidence>